<dbReference type="Proteomes" id="UP000000488">
    <property type="component" value="Chromosome"/>
</dbReference>
<dbReference type="InterPro" id="IPR005804">
    <property type="entry name" value="FA_desaturase_dom"/>
</dbReference>
<feature type="transmembrane region" description="Helical" evidence="12">
    <location>
        <begin position="162"/>
        <end position="183"/>
    </location>
</feature>
<keyword evidence="8" id="KW-0408">Iron</keyword>
<keyword evidence="7" id="KW-0560">Oxidoreductase</keyword>
<evidence type="ECO:0000256" key="4">
    <source>
        <dbReference type="ARBA" id="ARBA00022692"/>
    </source>
</evidence>
<evidence type="ECO:0000256" key="9">
    <source>
        <dbReference type="ARBA" id="ARBA00023098"/>
    </source>
</evidence>
<dbReference type="eggNOG" id="COG1398">
    <property type="taxonomic scope" value="Bacteria"/>
</dbReference>
<organism evidence="14 15">
    <name type="scientific">Myxococcus fulvus (strain ATCC BAA-855 / HW-1)</name>
    <dbReference type="NCBI Taxonomy" id="483219"/>
    <lineage>
        <taxon>Bacteria</taxon>
        <taxon>Pseudomonadati</taxon>
        <taxon>Myxococcota</taxon>
        <taxon>Myxococcia</taxon>
        <taxon>Myxococcales</taxon>
        <taxon>Cystobacterineae</taxon>
        <taxon>Myxococcaceae</taxon>
        <taxon>Myxococcus</taxon>
    </lineage>
</organism>
<keyword evidence="6 12" id="KW-1133">Transmembrane helix</keyword>
<evidence type="ECO:0000259" key="13">
    <source>
        <dbReference type="Pfam" id="PF00487"/>
    </source>
</evidence>
<evidence type="ECO:0000256" key="3">
    <source>
        <dbReference type="ARBA" id="ARBA00022516"/>
    </source>
</evidence>
<evidence type="ECO:0000256" key="12">
    <source>
        <dbReference type="SAM" id="Phobius"/>
    </source>
</evidence>
<dbReference type="PANTHER" id="PTHR11351:SF31">
    <property type="entry name" value="DESATURASE 1, ISOFORM A-RELATED"/>
    <property type="match status" value="1"/>
</dbReference>
<accession>F8CA62</accession>
<dbReference type="STRING" id="483219.LILAB_06985"/>
<comment type="similarity">
    <text evidence="2">Belongs to the fatty acid desaturase type 2 family.</text>
</comment>
<keyword evidence="11" id="KW-0275">Fatty acid biosynthesis</keyword>
<dbReference type="Pfam" id="PF00487">
    <property type="entry name" value="FA_desaturase"/>
    <property type="match status" value="1"/>
</dbReference>
<keyword evidence="3" id="KW-0444">Lipid biosynthesis</keyword>
<dbReference type="EMBL" id="CP002830">
    <property type="protein sequence ID" value="AEI63312.1"/>
    <property type="molecule type" value="Genomic_DNA"/>
</dbReference>
<keyword evidence="10 12" id="KW-0472">Membrane</keyword>
<name>F8CA62_MYXFH</name>
<dbReference type="GO" id="GO:0016717">
    <property type="term" value="F:oxidoreductase activity, acting on paired donors, with oxidation of a pair of donors resulting in the reduction of molecular oxygen to two molecules of water"/>
    <property type="evidence" value="ECO:0007669"/>
    <property type="project" value="InterPro"/>
</dbReference>
<evidence type="ECO:0000256" key="10">
    <source>
        <dbReference type="ARBA" id="ARBA00023136"/>
    </source>
</evidence>
<dbReference type="AlphaFoldDB" id="F8CA62"/>
<proteinExistence type="inferred from homology"/>
<dbReference type="KEGG" id="mfu:LILAB_06985"/>
<reference evidence="14 15" key="1">
    <citation type="journal article" date="2011" name="J. Bacteriol.">
        <title>Genome sequence of the halotolerant marine bacterium Myxococcus fulvus HW-1.</title>
        <authorList>
            <person name="Li Z.F."/>
            <person name="Li X."/>
            <person name="Liu H."/>
            <person name="Liu X."/>
            <person name="Han K."/>
            <person name="Wu Z.H."/>
            <person name="Hu W."/>
            <person name="Li F.F."/>
            <person name="Li Y.Z."/>
        </authorList>
    </citation>
    <scope>NUCLEOTIDE SEQUENCE [LARGE SCALE GENOMIC DNA]</scope>
    <source>
        <strain evidence="15">ATCC BAA-855 / HW-1</strain>
    </source>
</reference>
<keyword evidence="5" id="KW-0276">Fatty acid metabolism</keyword>
<feature type="domain" description="Fatty acid desaturase" evidence="13">
    <location>
        <begin position="40"/>
        <end position="244"/>
    </location>
</feature>
<evidence type="ECO:0000256" key="1">
    <source>
        <dbReference type="ARBA" id="ARBA00004141"/>
    </source>
</evidence>
<evidence type="ECO:0000313" key="15">
    <source>
        <dbReference type="Proteomes" id="UP000000488"/>
    </source>
</evidence>
<evidence type="ECO:0000256" key="6">
    <source>
        <dbReference type="ARBA" id="ARBA00022989"/>
    </source>
</evidence>
<dbReference type="HOGENOM" id="CLU_027359_1_2_7"/>
<sequence>MTDTGSTRWGTATLDGGRVLRWGLLHAGALVGGACFFSWSAVAVFAGLTAVTMCLGVSVGLHRGLIHRAFRAPAPVEHALALLGTLAGLGGPLGMSRMHDLRDFHQNQPEADCPPYFGYREGFARAMAYALFHTWHPRDGAAPAAPHLEEDACFRRLERAGLWLQLPLALALYALGGASWVAWGVLVRLALTQDGFWCVHYVSHVEGDQPYELPGRAEQGRNAGWLALLSMGEAWHNTHHAYPASAQMGRGWRQPDPGWWAVRALAALRLVHDVKTLAHLPLRPDTRVRVPEPRDAPSTGALCLKRAWGRT</sequence>
<evidence type="ECO:0000256" key="5">
    <source>
        <dbReference type="ARBA" id="ARBA00022832"/>
    </source>
</evidence>
<dbReference type="CDD" id="cd03505">
    <property type="entry name" value="Delta9-FADS-like"/>
    <property type="match status" value="1"/>
</dbReference>
<keyword evidence="4 12" id="KW-0812">Transmembrane</keyword>
<gene>
    <name evidence="14" type="ordered locus">LILAB_06985</name>
</gene>
<protein>
    <submittedName>
        <fullName evidence="14">Fatty acid desaturase family protein</fullName>
    </submittedName>
</protein>
<dbReference type="InterPro" id="IPR015876">
    <property type="entry name" value="Acyl-CoA_DS"/>
</dbReference>
<evidence type="ECO:0000256" key="11">
    <source>
        <dbReference type="ARBA" id="ARBA00023160"/>
    </source>
</evidence>
<evidence type="ECO:0000256" key="2">
    <source>
        <dbReference type="ARBA" id="ARBA00008749"/>
    </source>
</evidence>
<dbReference type="GO" id="GO:0006633">
    <property type="term" value="P:fatty acid biosynthetic process"/>
    <property type="evidence" value="ECO:0007669"/>
    <property type="project" value="UniProtKB-KW"/>
</dbReference>
<comment type="subcellular location">
    <subcellularLocation>
        <location evidence="1">Membrane</location>
        <topology evidence="1">Multi-pass membrane protein</topology>
    </subcellularLocation>
</comment>
<feature type="transmembrane region" description="Helical" evidence="12">
    <location>
        <begin position="36"/>
        <end position="61"/>
    </location>
</feature>
<keyword evidence="9" id="KW-0443">Lipid metabolism</keyword>
<evidence type="ECO:0000256" key="8">
    <source>
        <dbReference type="ARBA" id="ARBA00023004"/>
    </source>
</evidence>
<dbReference type="GO" id="GO:0016020">
    <property type="term" value="C:membrane"/>
    <property type="evidence" value="ECO:0007669"/>
    <property type="project" value="UniProtKB-SubCell"/>
</dbReference>
<evidence type="ECO:0000313" key="14">
    <source>
        <dbReference type="EMBL" id="AEI63312.1"/>
    </source>
</evidence>
<dbReference type="PANTHER" id="PTHR11351">
    <property type="entry name" value="ACYL-COA DESATURASE"/>
    <property type="match status" value="1"/>
</dbReference>
<evidence type="ECO:0000256" key="7">
    <source>
        <dbReference type="ARBA" id="ARBA00023002"/>
    </source>
</evidence>